<dbReference type="InterPro" id="IPR037069">
    <property type="entry name" value="AcylCoA_DH/ox_N_sf"/>
</dbReference>
<evidence type="ECO:0000256" key="3">
    <source>
        <dbReference type="ARBA" id="ARBA00022630"/>
    </source>
</evidence>
<dbReference type="GO" id="GO:0050660">
    <property type="term" value="F:flavin adenine dinucleotide binding"/>
    <property type="evidence" value="ECO:0007669"/>
    <property type="project" value="InterPro"/>
</dbReference>
<name>A0A5R8PCE1_9NOCA</name>
<evidence type="ECO:0000259" key="8">
    <source>
        <dbReference type="Pfam" id="PF02771"/>
    </source>
</evidence>
<dbReference type="InterPro" id="IPR046373">
    <property type="entry name" value="Acyl-CoA_Oxase/DH_mid-dom_sf"/>
</dbReference>
<dbReference type="AlphaFoldDB" id="A0A5R8PCE1"/>
<dbReference type="PANTHER" id="PTHR43884:SF12">
    <property type="entry name" value="ISOVALERYL-COA DEHYDROGENASE, MITOCHONDRIAL-RELATED"/>
    <property type="match status" value="1"/>
</dbReference>
<comment type="caution">
    <text evidence="9">The sequence shown here is derived from an EMBL/GenBank/DDBJ whole genome shotgun (WGS) entry which is preliminary data.</text>
</comment>
<evidence type="ECO:0000259" key="6">
    <source>
        <dbReference type="Pfam" id="PF00441"/>
    </source>
</evidence>
<dbReference type="InterPro" id="IPR009075">
    <property type="entry name" value="AcylCo_DH/oxidase_C"/>
</dbReference>
<dbReference type="Gene3D" id="1.10.540.10">
    <property type="entry name" value="Acyl-CoA dehydrogenase/oxidase, N-terminal domain"/>
    <property type="match status" value="1"/>
</dbReference>
<gene>
    <name evidence="9" type="ORF">FEK35_16505</name>
</gene>
<dbReference type="InterPro" id="IPR036250">
    <property type="entry name" value="AcylCo_DH-like_C"/>
</dbReference>
<evidence type="ECO:0000256" key="4">
    <source>
        <dbReference type="ARBA" id="ARBA00022827"/>
    </source>
</evidence>
<feature type="domain" description="Acyl-CoA oxidase/dehydrogenase middle" evidence="7">
    <location>
        <begin position="133"/>
        <end position="236"/>
    </location>
</feature>
<keyword evidence="4 5" id="KW-0274">FAD</keyword>
<evidence type="ECO:0000313" key="10">
    <source>
        <dbReference type="Proteomes" id="UP000308349"/>
    </source>
</evidence>
<keyword evidence="5" id="KW-0560">Oxidoreductase</keyword>
<dbReference type="InterPro" id="IPR013786">
    <property type="entry name" value="AcylCoA_DH/ox_N"/>
</dbReference>
<reference evidence="9 10" key="1">
    <citation type="submission" date="2019-05" db="EMBL/GenBank/DDBJ databases">
        <title>Genomes sequences of two Nocardia cyriacigeorgica environmental isolates, type strains Nocardia asteroides ATCC 19247 and Nocardia cyriacigeorgica DSM 44484.</title>
        <authorList>
            <person name="Vautrin F."/>
            <person name="Bergeron E."/>
            <person name="Dubost A."/>
            <person name="Abrouk D."/>
            <person name="Rodriguez Nava V."/>
            <person name="Pujic P."/>
        </authorList>
    </citation>
    <scope>NUCLEOTIDE SEQUENCE [LARGE SCALE GENOMIC DNA]</scope>
    <source>
        <strain evidence="9 10">EML 1456</strain>
    </source>
</reference>
<dbReference type="RefSeq" id="WP_138456905.1">
    <property type="nucleotide sequence ID" value="NZ_VBUU01000016.1"/>
</dbReference>
<evidence type="ECO:0000259" key="7">
    <source>
        <dbReference type="Pfam" id="PF02770"/>
    </source>
</evidence>
<organism evidence="9 10">
    <name type="scientific">Nocardia cyriacigeorgica</name>
    <dbReference type="NCBI Taxonomy" id="135487"/>
    <lineage>
        <taxon>Bacteria</taxon>
        <taxon>Bacillati</taxon>
        <taxon>Actinomycetota</taxon>
        <taxon>Actinomycetes</taxon>
        <taxon>Mycobacteriales</taxon>
        <taxon>Nocardiaceae</taxon>
        <taxon>Nocardia</taxon>
    </lineage>
</organism>
<dbReference type="PANTHER" id="PTHR43884">
    <property type="entry name" value="ACYL-COA DEHYDROGENASE"/>
    <property type="match status" value="1"/>
</dbReference>
<dbReference type="Proteomes" id="UP000308349">
    <property type="component" value="Unassembled WGS sequence"/>
</dbReference>
<evidence type="ECO:0000256" key="1">
    <source>
        <dbReference type="ARBA" id="ARBA00001974"/>
    </source>
</evidence>
<evidence type="ECO:0000256" key="2">
    <source>
        <dbReference type="ARBA" id="ARBA00009347"/>
    </source>
</evidence>
<dbReference type="Pfam" id="PF02771">
    <property type="entry name" value="Acyl-CoA_dh_N"/>
    <property type="match status" value="1"/>
</dbReference>
<dbReference type="Pfam" id="PF00441">
    <property type="entry name" value="Acyl-CoA_dh_1"/>
    <property type="match status" value="1"/>
</dbReference>
<dbReference type="Gene3D" id="1.20.140.10">
    <property type="entry name" value="Butyryl-CoA Dehydrogenase, subunit A, domain 3"/>
    <property type="match status" value="1"/>
</dbReference>
<dbReference type="EMBL" id="VBUU01000016">
    <property type="protein sequence ID" value="TLG08783.1"/>
    <property type="molecule type" value="Genomic_DNA"/>
</dbReference>
<accession>A0A5R8PCE1</accession>
<dbReference type="OrthoDB" id="2769798at2"/>
<feature type="domain" description="Acyl-CoA dehydrogenase/oxidase C-terminal" evidence="6">
    <location>
        <begin position="250"/>
        <end position="397"/>
    </location>
</feature>
<dbReference type="InterPro" id="IPR009100">
    <property type="entry name" value="AcylCoA_DH/oxidase_NM_dom_sf"/>
</dbReference>
<keyword evidence="3 5" id="KW-0285">Flavoprotein</keyword>
<comment type="cofactor">
    <cofactor evidence="1 5">
        <name>FAD</name>
        <dbReference type="ChEBI" id="CHEBI:57692"/>
    </cofactor>
</comment>
<dbReference type="Gene3D" id="2.40.110.10">
    <property type="entry name" value="Butyryl-CoA Dehydrogenase, subunit A, domain 2"/>
    <property type="match status" value="1"/>
</dbReference>
<evidence type="ECO:0000256" key="5">
    <source>
        <dbReference type="RuleBase" id="RU362125"/>
    </source>
</evidence>
<evidence type="ECO:0000313" key="9">
    <source>
        <dbReference type="EMBL" id="TLG08783.1"/>
    </source>
</evidence>
<dbReference type="SUPFAM" id="SSF56645">
    <property type="entry name" value="Acyl-CoA dehydrogenase NM domain-like"/>
    <property type="match status" value="1"/>
</dbReference>
<comment type="similarity">
    <text evidence="2 5">Belongs to the acyl-CoA dehydrogenase family.</text>
</comment>
<dbReference type="InterPro" id="IPR006091">
    <property type="entry name" value="Acyl-CoA_Oxase/DH_mid-dom"/>
</dbReference>
<protein>
    <submittedName>
        <fullName evidence="9">Acyl-CoA dehydrogenase</fullName>
    </submittedName>
</protein>
<dbReference type="GO" id="GO:0003995">
    <property type="term" value="F:acyl-CoA dehydrogenase activity"/>
    <property type="evidence" value="ECO:0007669"/>
    <property type="project" value="TreeGrafter"/>
</dbReference>
<dbReference type="SUPFAM" id="SSF47203">
    <property type="entry name" value="Acyl-CoA dehydrogenase C-terminal domain-like"/>
    <property type="match status" value="1"/>
</dbReference>
<dbReference type="Pfam" id="PF02770">
    <property type="entry name" value="Acyl-CoA_dh_M"/>
    <property type="match status" value="1"/>
</dbReference>
<sequence>MSITDVSPFETESVSAELLEFRGRIREFAEEVVRPRALVNDQAPAEDFDWELVRAGHDLGLFRLVVPKEFGGLGYGVMGVAIMMEELAAVDAATALLFGSTMLGQVPVLLSNDPQLQSRFLPMFAGDEPVLACNAITEDVAGCDLLIPEYAGCAREVMTARRDGDHYVLNGRKRFINNAKVSTFGSVYATIEGVDPADGLTAFMVSFDSDGVQRGPVADKMGYRACLGSELLFHDVRVPAENVVGGEGAGVIINVAQMNMARATVAALSTGIARGAFELARNWCGERIQGGVPLYKHQFSARKLAEMASKVEASRLLYLDAAEVADNEIPVPAYKPAVAKLFADRIAIEVATEAMSLMGARGYIREFGMEKLVRESFGARIYEGTPEVLALAITESLYADDDDDF</sequence>
<dbReference type="PIRSF" id="PIRSF016578">
    <property type="entry name" value="HsaA"/>
    <property type="match status" value="1"/>
</dbReference>
<proteinExistence type="inferred from homology"/>
<feature type="domain" description="Acyl-CoA dehydrogenase/oxidase N-terminal" evidence="8">
    <location>
        <begin position="16"/>
        <end position="125"/>
    </location>
</feature>